<dbReference type="Gene3D" id="1.10.630.10">
    <property type="entry name" value="Cytochrome P450"/>
    <property type="match status" value="1"/>
</dbReference>
<dbReference type="OrthoDB" id="1470350at2759"/>
<comment type="cofactor">
    <cofactor evidence="1 8">
        <name>heme</name>
        <dbReference type="ChEBI" id="CHEBI:30413"/>
    </cofactor>
</comment>
<keyword evidence="7 9" id="KW-0503">Monooxygenase</keyword>
<dbReference type="CDD" id="cd11063">
    <property type="entry name" value="CYP52"/>
    <property type="match status" value="1"/>
</dbReference>
<keyword evidence="3 8" id="KW-0349">Heme</keyword>
<organism evidence="10 11">
    <name type="scientific">Heterodermia speciosa</name>
    <dbReference type="NCBI Taxonomy" id="116794"/>
    <lineage>
        <taxon>Eukaryota</taxon>
        <taxon>Fungi</taxon>
        <taxon>Dikarya</taxon>
        <taxon>Ascomycota</taxon>
        <taxon>Pezizomycotina</taxon>
        <taxon>Lecanoromycetes</taxon>
        <taxon>OSLEUM clade</taxon>
        <taxon>Lecanoromycetidae</taxon>
        <taxon>Caliciales</taxon>
        <taxon>Physciaceae</taxon>
        <taxon>Heterodermia</taxon>
    </lineage>
</organism>
<evidence type="ECO:0000256" key="4">
    <source>
        <dbReference type="ARBA" id="ARBA00022723"/>
    </source>
</evidence>
<dbReference type="InterPro" id="IPR036396">
    <property type="entry name" value="Cyt_P450_sf"/>
</dbReference>
<sequence length="459" mass="51950">MTDRILGIDFLWANRKIIREHSALETTRKRFIELGTNTVQLAVLGQRVIVTSEPDILKTVLALEFKSFCLPDGRKKIMVPFLGEGIFTTDGIAWQHSRDMLRPIFVRSQLVEDLEMFERRVNHLIEAIPKDHSTVDLQTLFFRFTLDLATEFLFGESTNCLLPGRESESSAKFVEAFNYCQSFGDGDGMNPLSILLRFRAFKKDFVDELIKKALSNRQMAAEKSTTEPGRVTFLSQLAAETTDRVKIRSELLNLLLAGRDTTAALMANVFFELSRRPEMQSRVRREIDTCIGAGLPTFEGIKSMKYLRAVFNESLRTHPIVPENSRQAVQDTVLPLGGGEDGKSPALIKKGQLLAWSSYSMHRRGDLYGEDAAEFRPERWLDDANEKGLRVGWEYLPFNGGPRICIGQQFALLESSYVVIRILQSFSHIESRDAEPWREKLMLTCISLGGCKVALTPNA</sequence>
<proteinExistence type="inferred from homology"/>
<dbReference type="PANTHER" id="PTHR24287:SF1">
    <property type="entry name" value="P450, PUTATIVE (EUROFUNG)-RELATED"/>
    <property type="match status" value="1"/>
</dbReference>
<dbReference type="InterPro" id="IPR017972">
    <property type="entry name" value="Cyt_P450_CS"/>
</dbReference>
<dbReference type="AlphaFoldDB" id="A0A8H3ELD1"/>
<comment type="similarity">
    <text evidence="2 9">Belongs to the cytochrome P450 family.</text>
</comment>
<evidence type="ECO:0000256" key="7">
    <source>
        <dbReference type="ARBA" id="ARBA00023033"/>
    </source>
</evidence>
<gene>
    <name evidence="10" type="ORF">HETSPECPRED_008940</name>
</gene>
<dbReference type="InterPro" id="IPR001128">
    <property type="entry name" value="Cyt_P450"/>
</dbReference>
<keyword evidence="6 8" id="KW-0408">Iron</keyword>
<keyword evidence="11" id="KW-1185">Reference proteome</keyword>
<evidence type="ECO:0000256" key="2">
    <source>
        <dbReference type="ARBA" id="ARBA00010617"/>
    </source>
</evidence>
<dbReference type="GO" id="GO:0020037">
    <property type="term" value="F:heme binding"/>
    <property type="evidence" value="ECO:0007669"/>
    <property type="project" value="InterPro"/>
</dbReference>
<evidence type="ECO:0000256" key="8">
    <source>
        <dbReference type="PIRSR" id="PIRSR602401-1"/>
    </source>
</evidence>
<dbReference type="PROSITE" id="PS00086">
    <property type="entry name" value="CYTOCHROME_P450"/>
    <property type="match status" value="1"/>
</dbReference>
<dbReference type="InterPro" id="IPR047146">
    <property type="entry name" value="Cyt_P450_E_CYP52_fungi"/>
</dbReference>
<dbReference type="Pfam" id="PF00067">
    <property type="entry name" value="p450"/>
    <property type="match status" value="1"/>
</dbReference>
<name>A0A8H3ELD1_9LECA</name>
<dbReference type="Proteomes" id="UP000664521">
    <property type="component" value="Unassembled WGS sequence"/>
</dbReference>
<evidence type="ECO:0000256" key="5">
    <source>
        <dbReference type="ARBA" id="ARBA00023002"/>
    </source>
</evidence>
<evidence type="ECO:0000313" key="11">
    <source>
        <dbReference type="Proteomes" id="UP000664521"/>
    </source>
</evidence>
<dbReference type="PRINTS" id="PR00463">
    <property type="entry name" value="EP450I"/>
</dbReference>
<dbReference type="GO" id="GO:0005506">
    <property type="term" value="F:iron ion binding"/>
    <property type="evidence" value="ECO:0007669"/>
    <property type="project" value="InterPro"/>
</dbReference>
<evidence type="ECO:0000256" key="6">
    <source>
        <dbReference type="ARBA" id="ARBA00023004"/>
    </source>
</evidence>
<protein>
    <recommendedName>
        <fullName evidence="12">Cytochrome P450</fullName>
    </recommendedName>
</protein>
<feature type="binding site" description="axial binding residue" evidence="8">
    <location>
        <position position="405"/>
    </location>
    <ligand>
        <name>heme</name>
        <dbReference type="ChEBI" id="CHEBI:30413"/>
    </ligand>
    <ligandPart>
        <name>Fe</name>
        <dbReference type="ChEBI" id="CHEBI:18248"/>
    </ligandPart>
</feature>
<dbReference type="EMBL" id="CAJPDS010000007">
    <property type="protein sequence ID" value="CAF9909311.1"/>
    <property type="molecule type" value="Genomic_DNA"/>
</dbReference>
<dbReference type="InterPro" id="IPR002401">
    <property type="entry name" value="Cyt_P450_E_grp-I"/>
</dbReference>
<reference evidence="10" key="1">
    <citation type="submission" date="2021-03" db="EMBL/GenBank/DDBJ databases">
        <authorList>
            <person name="Tagirdzhanova G."/>
        </authorList>
    </citation>
    <scope>NUCLEOTIDE SEQUENCE</scope>
</reference>
<keyword evidence="4 8" id="KW-0479">Metal-binding</keyword>
<accession>A0A8H3ELD1</accession>
<evidence type="ECO:0000256" key="1">
    <source>
        <dbReference type="ARBA" id="ARBA00001971"/>
    </source>
</evidence>
<dbReference type="GO" id="GO:0016705">
    <property type="term" value="F:oxidoreductase activity, acting on paired donors, with incorporation or reduction of molecular oxygen"/>
    <property type="evidence" value="ECO:0007669"/>
    <property type="project" value="InterPro"/>
</dbReference>
<evidence type="ECO:0000256" key="3">
    <source>
        <dbReference type="ARBA" id="ARBA00022617"/>
    </source>
</evidence>
<evidence type="ECO:0000313" key="10">
    <source>
        <dbReference type="EMBL" id="CAF9909311.1"/>
    </source>
</evidence>
<dbReference type="GO" id="GO:0004497">
    <property type="term" value="F:monooxygenase activity"/>
    <property type="evidence" value="ECO:0007669"/>
    <property type="project" value="UniProtKB-KW"/>
</dbReference>
<dbReference type="PANTHER" id="PTHR24287">
    <property type="entry name" value="P450, PUTATIVE (EUROFUNG)-RELATED"/>
    <property type="match status" value="1"/>
</dbReference>
<evidence type="ECO:0008006" key="12">
    <source>
        <dbReference type="Google" id="ProtNLM"/>
    </source>
</evidence>
<evidence type="ECO:0000256" key="9">
    <source>
        <dbReference type="RuleBase" id="RU000461"/>
    </source>
</evidence>
<keyword evidence="5 9" id="KW-0560">Oxidoreductase</keyword>
<dbReference type="PRINTS" id="PR00385">
    <property type="entry name" value="P450"/>
</dbReference>
<dbReference type="SUPFAM" id="SSF48264">
    <property type="entry name" value="Cytochrome P450"/>
    <property type="match status" value="1"/>
</dbReference>
<comment type="caution">
    <text evidence="10">The sequence shown here is derived from an EMBL/GenBank/DDBJ whole genome shotgun (WGS) entry which is preliminary data.</text>
</comment>